<sequence length="80" mass="8745">MAPRNERLMIGATVSIAVNLRLNDYVVHLLRIEADGADDLAAMVDLDNLRNKACLMVFNALPGQALHGYRPTAPLKSESI</sequence>
<keyword evidence="2" id="KW-1185">Reference proteome</keyword>
<dbReference type="Proteomes" id="UP000076532">
    <property type="component" value="Unassembled WGS sequence"/>
</dbReference>
<organism evidence="1 2">
    <name type="scientific">Athelia psychrophila</name>
    <dbReference type="NCBI Taxonomy" id="1759441"/>
    <lineage>
        <taxon>Eukaryota</taxon>
        <taxon>Fungi</taxon>
        <taxon>Dikarya</taxon>
        <taxon>Basidiomycota</taxon>
        <taxon>Agaricomycotina</taxon>
        <taxon>Agaricomycetes</taxon>
        <taxon>Agaricomycetidae</taxon>
        <taxon>Atheliales</taxon>
        <taxon>Atheliaceae</taxon>
        <taxon>Athelia</taxon>
    </lineage>
</organism>
<proteinExistence type="predicted"/>
<evidence type="ECO:0000313" key="1">
    <source>
        <dbReference type="EMBL" id="KZP13481.1"/>
    </source>
</evidence>
<evidence type="ECO:0000313" key="2">
    <source>
        <dbReference type="Proteomes" id="UP000076532"/>
    </source>
</evidence>
<gene>
    <name evidence="1" type="ORF">FIBSPDRAFT_869306</name>
</gene>
<dbReference type="EMBL" id="KV417632">
    <property type="protein sequence ID" value="KZP13481.1"/>
    <property type="molecule type" value="Genomic_DNA"/>
</dbReference>
<dbReference type="AlphaFoldDB" id="A0A166CBD9"/>
<accession>A0A166CBD9</accession>
<protein>
    <submittedName>
        <fullName evidence="1">Uncharacterized protein</fullName>
    </submittedName>
</protein>
<dbReference type="OrthoDB" id="2595934at2759"/>
<name>A0A166CBD9_9AGAM</name>
<reference evidence="1 2" key="1">
    <citation type="journal article" date="2016" name="Mol. Biol. Evol.">
        <title>Comparative Genomics of Early-Diverging Mushroom-Forming Fungi Provides Insights into the Origins of Lignocellulose Decay Capabilities.</title>
        <authorList>
            <person name="Nagy L.G."/>
            <person name="Riley R."/>
            <person name="Tritt A."/>
            <person name="Adam C."/>
            <person name="Daum C."/>
            <person name="Floudas D."/>
            <person name="Sun H."/>
            <person name="Yadav J.S."/>
            <person name="Pangilinan J."/>
            <person name="Larsson K.H."/>
            <person name="Matsuura K."/>
            <person name="Barry K."/>
            <person name="Labutti K."/>
            <person name="Kuo R."/>
            <person name="Ohm R.A."/>
            <person name="Bhattacharya S.S."/>
            <person name="Shirouzu T."/>
            <person name="Yoshinaga Y."/>
            <person name="Martin F.M."/>
            <person name="Grigoriev I.V."/>
            <person name="Hibbett D.S."/>
        </authorList>
    </citation>
    <scope>NUCLEOTIDE SEQUENCE [LARGE SCALE GENOMIC DNA]</scope>
    <source>
        <strain evidence="1 2">CBS 109695</strain>
    </source>
</reference>